<evidence type="ECO:0000256" key="1">
    <source>
        <dbReference type="ARBA" id="ARBA00004651"/>
    </source>
</evidence>
<dbReference type="OrthoDB" id="5137249at2"/>
<evidence type="ECO:0000256" key="2">
    <source>
        <dbReference type="ARBA" id="ARBA00022475"/>
    </source>
</evidence>
<feature type="transmembrane region" description="Helical" evidence="6">
    <location>
        <begin position="69"/>
        <end position="89"/>
    </location>
</feature>
<dbReference type="Proteomes" id="UP000012589">
    <property type="component" value="Unassembled WGS sequence"/>
</dbReference>
<dbReference type="PANTHER" id="PTHR30287:SF1">
    <property type="entry name" value="INNER MEMBRANE PROTEIN"/>
    <property type="match status" value="1"/>
</dbReference>
<proteinExistence type="predicted"/>
<gene>
    <name evidence="9" type="ORF">C823_03116</name>
</gene>
<dbReference type="PANTHER" id="PTHR30287">
    <property type="entry name" value="MEMBRANE COMPONENT OF PREDICTED ABC SUPERFAMILY METABOLITE UPTAKE TRANSPORTER"/>
    <property type="match status" value="1"/>
</dbReference>
<protein>
    <recommendedName>
        <fullName evidence="11">ABC3 transporter permease protein domain-containing protein</fullName>
    </recommendedName>
</protein>
<dbReference type="Pfam" id="PF02687">
    <property type="entry name" value="FtsX"/>
    <property type="match status" value="1"/>
</dbReference>
<dbReference type="EMBL" id="AQFT01000095">
    <property type="protein sequence ID" value="EMZ24664.1"/>
    <property type="molecule type" value="Genomic_DNA"/>
</dbReference>
<dbReference type="Pfam" id="PF12704">
    <property type="entry name" value="MacB_PCD"/>
    <property type="match status" value="1"/>
</dbReference>
<evidence type="ECO:0000256" key="6">
    <source>
        <dbReference type="SAM" id="Phobius"/>
    </source>
</evidence>
<reference evidence="9 10" key="1">
    <citation type="journal article" date="2014" name="Genome Announc.">
        <title>Draft genome sequences of the altered schaedler flora, a defined bacterial community from gnotobiotic mice.</title>
        <authorList>
            <person name="Wannemuehler M.J."/>
            <person name="Overstreet A.M."/>
            <person name="Ward D.V."/>
            <person name="Phillips G.J."/>
        </authorList>
    </citation>
    <scope>NUCLEOTIDE SEQUENCE [LARGE SCALE GENOMIC DNA]</scope>
    <source>
        <strain evidence="9 10">ASF492</strain>
    </source>
</reference>
<evidence type="ECO:0000256" key="3">
    <source>
        <dbReference type="ARBA" id="ARBA00022692"/>
    </source>
</evidence>
<evidence type="ECO:0000259" key="8">
    <source>
        <dbReference type="Pfam" id="PF12704"/>
    </source>
</evidence>
<keyword evidence="4 6" id="KW-1133">Transmembrane helix</keyword>
<name>N2AJS1_9FIRM</name>
<feature type="transmembrane region" description="Helical" evidence="6">
    <location>
        <begin position="392"/>
        <end position="412"/>
    </location>
</feature>
<feature type="domain" description="MacB-like periplasmic core" evidence="8">
    <location>
        <begin position="72"/>
        <end position="270"/>
    </location>
</feature>
<evidence type="ECO:0000313" key="10">
    <source>
        <dbReference type="Proteomes" id="UP000012589"/>
    </source>
</evidence>
<feature type="transmembrane region" description="Helical" evidence="6">
    <location>
        <begin position="350"/>
        <end position="372"/>
    </location>
</feature>
<evidence type="ECO:0000259" key="7">
    <source>
        <dbReference type="Pfam" id="PF02687"/>
    </source>
</evidence>
<evidence type="ECO:0000256" key="5">
    <source>
        <dbReference type="ARBA" id="ARBA00023136"/>
    </source>
</evidence>
<feature type="domain" description="ABC3 transporter permease C-terminal" evidence="7">
    <location>
        <begin position="301"/>
        <end position="410"/>
    </location>
</feature>
<comment type="subcellular location">
    <subcellularLocation>
        <location evidence="1">Cell membrane</location>
        <topology evidence="1">Multi-pass membrane protein</topology>
    </subcellularLocation>
</comment>
<dbReference type="STRING" id="1235802.C823_03116"/>
<keyword evidence="5 6" id="KW-0472">Membrane</keyword>
<keyword evidence="3 6" id="KW-0812">Transmembrane</keyword>
<sequence>MLAALVCSMGAVYFSCRYELYGVPASLIRPKAPKSGKRIFLENIDFIWGRMKFLHKVSIRNIFRYKKRFFMMILGISGCTALLVTGFGVKDSVTNVADMQYDEIQIYDIGITFSGEVRPADEHSWNRNIEDRLERYTYMSEESMDLDFAGKTKSVYMGIPQDVEEMGEFLKLHTTDGQEIPFPGENEAVLSDKIADTMGIRVGDSVVLRDSEMNSLTVNVSAICENFIYNYAYISKETYQAQTGKEPEFKSAYVVVKEGEDIHEVAAAIADSDQVLSVSLTGDMRERIASMMKSMDYIVLLIIVCAGSLAFIVLYNLTNINITERMREIATIKVLGFYARETADYVFRENLALTGLGALAGLGLGKWLHWFVMDQVKIDMLSFKTMIVPGSYIISLLFTFGFAMLVNGLMYVKLEHIHMAEALKSIE</sequence>
<evidence type="ECO:0008006" key="11">
    <source>
        <dbReference type="Google" id="ProtNLM"/>
    </source>
</evidence>
<evidence type="ECO:0000256" key="4">
    <source>
        <dbReference type="ARBA" id="ARBA00022989"/>
    </source>
</evidence>
<feature type="transmembrane region" description="Helical" evidence="6">
    <location>
        <begin position="297"/>
        <end position="317"/>
    </location>
</feature>
<dbReference type="HOGENOM" id="CLU_005531_2_1_9"/>
<organism evidence="9 10">
    <name type="scientific">Eubacterium plexicaudatum ASF492</name>
    <dbReference type="NCBI Taxonomy" id="1235802"/>
    <lineage>
        <taxon>Bacteria</taxon>
        <taxon>Bacillati</taxon>
        <taxon>Bacillota</taxon>
        <taxon>Clostridia</taxon>
        <taxon>Eubacteriales</taxon>
        <taxon>Eubacteriaceae</taxon>
        <taxon>Eubacterium</taxon>
    </lineage>
</organism>
<dbReference type="AlphaFoldDB" id="N2AJS1"/>
<dbReference type="InterPro" id="IPR038766">
    <property type="entry name" value="Membrane_comp_ABC_pdt"/>
</dbReference>
<keyword evidence="2" id="KW-1003">Cell membrane</keyword>
<dbReference type="InterPro" id="IPR003838">
    <property type="entry name" value="ABC3_permease_C"/>
</dbReference>
<dbReference type="InterPro" id="IPR025857">
    <property type="entry name" value="MacB_PCD"/>
</dbReference>
<comment type="caution">
    <text evidence="9">The sequence shown here is derived from an EMBL/GenBank/DDBJ whole genome shotgun (WGS) entry which is preliminary data.</text>
</comment>
<evidence type="ECO:0000313" key="9">
    <source>
        <dbReference type="EMBL" id="EMZ24664.1"/>
    </source>
</evidence>
<keyword evidence="10" id="KW-1185">Reference proteome</keyword>
<dbReference type="eggNOG" id="COG0577">
    <property type="taxonomic scope" value="Bacteria"/>
</dbReference>
<dbReference type="GO" id="GO:0005886">
    <property type="term" value="C:plasma membrane"/>
    <property type="evidence" value="ECO:0007669"/>
    <property type="project" value="UniProtKB-SubCell"/>
</dbReference>
<accession>N2AJS1</accession>
<dbReference type="PATRIC" id="fig|1235802.3.peg.3297"/>